<dbReference type="Gene3D" id="3.40.50.1000">
    <property type="entry name" value="HAD superfamily/HAD-like"/>
    <property type="match status" value="2"/>
</dbReference>
<evidence type="ECO:0000256" key="4">
    <source>
        <dbReference type="ARBA" id="ARBA00022989"/>
    </source>
</evidence>
<protein>
    <submittedName>
        <fullName evidence="6">Alpha carbonic anhydrase 4</fullName>
    </submittedName>
</protein>
<dbReference type="Gene3D" id="3.40.1110.10">
    <property type="entry name" value="Calcium-transporting ATPase, cytoplasmic domain N"/>
    <property type="match status" value="1"/>
</dbReference>
<dbReference type="EMBL" id="JAMSHJ010000007">
    <property type="protein sequence ID" value="KAI5386893.1"/>
    <property type="molecule type" value="Genomic_DNA"/>
</dbReference>
<dbReference type="PANTHER" id="PTHR24093:SF526">
    <property type="entry name" value="CALCIUM-TRANSPORTING ATPASE"/>
    <property type="match status" value="1"/>
</dbReference>
<dbReference type="GO" id="GO:0005388">
    <property type="term" value="F:P-type calcium transporter activity"/>
    <property type="evidence" value="ECO:0007669"/>
    <property type="project" value="TreeGrafter"/>
</dbReference>
<keyword evidence="3" id="KW-0460">Magnesium</keyword>
<dbReference type="InterPro" id="IPR036412">
    <property type="entry name" value="HAD-like_sf"/>
</dbReference>
<dbReference type="GO" id="GO:0005886">
    <property type="term" value="C:plasma membrane"/>
    <property type="evidence" value="ECO:0007669"/>
    <property type="project" value="TreeGrafter"/>
</dbReference>
<name>A0A9D4VMV4_PEA</name>
<keyword evidence="7" id="KW-1185">Reference proteome</keyword>
<dbReference type="GO" id="GO:0016887">
    <property type="term" value="F:ATP hydrolysis activity"/>
    <property type="evidence" value="ECO:0007669"/>
    <property type="project" value="InterPro"/>
</dbReference>
<dbReference type="SUPFAM" id="SSF56784">
    <property type="entry name" value="HAD-like"/>
    <property type="match status" value="1"/>
</dbReference>
<dbReference type="Proteomes" id="UP001058974">
    <property type="component" value="Chromosome 7"/>
</dbReference>
<evidence type="ECO:0000256" key="3">
    <source>
        <dbReference type="ARBA" id="ARBA00022842"/>
    </source>
</evidence>
<keyword evidence="2" id="KW-0812">Transmembrane</keyword>
<dbReference type="NCBIfam" id="TIGR01494">
    <property type="entry name" value="ATPase_P-type"/>
    <property type="match status" value="1"/>
</dbReference>
<dbReference type="SUPFAM" id="SSF81660">
    <property type="entry name" value="Metal cation-transporting ATPase, ATP-binding domain N"/>
    <property type="match status" value="1"/>
</dbReference>
<evidence type="ECO:0000256" key="2">
    <source>
        <dbReference type="ARBA" id="ARBA00022692"/>
    </source>
</evidence>
<gene>
    <name evidence="6" type="ORF">KIW84_073148</name>
</gene>
<dbReference type="Pfam" id="PF13246">
    <property type="entry name" value="Cation_ATPase"/>
    <property type="match status" value="1"/>
</dbReference>
<comment type="caution">
    <text evidence="6">The sequence shown here is derived from an EMBL/GenBank/DDBJ whole genome shotgun (WGS) entry which is preliminary data.</text>
</comment>
<dbReference type="Gene3D" id="1.20.1110.10">
    <property type="entry name" value="Calcium-transporting ATPase, transmembrane domain"/>
    <property type="match status" value="1"/>
</dbReference>
<sequence>MTILDLHLAFVSKSMVICGNILPVYCMHTWLRPVADRILSKPPHWTSTCSLNMSKYDLQGIPNPAAAMILPPSISSLQNQFSTARPCCGDFDAQRRSCKILKVEPFNSDRKRMSVLVGLPDGRVRTFCKGASEIVLKMCDKIIDNNGTTVDLPQEKAKIVNDTIDGFANEALRTLCLAVKDIDETQGENNIPETGYTLIAIVEIKDPVRPGIKEVVQKCLAVGISVRMVTGDNINTAKAIVRECGILTEGGIAIEGPEFRNLSPEQMKDIIPRIQVVAVTGDGTNDAPALHKSDIRLAMGITGTEVAKENADVIIMDDNFTTIVKVAKWGQAIYINIQKFVQFQLTVNVVALIANFVSASITGAAPNLHQHGQKQIKCANNNGHHK</sequence>
<evidence type="ECO:0000313" key="7">
    <source>
        <dbReference type="Proteomes" id="UP001058974"/>
    </source>
</evidence>
<dbReference type="InterPro" id="IPR001757">
    <property type="entry name" value="P_typ_ATPase"/>
</dbReference>
<dbReference type="GO" id="GO:0005524">
    <property type="term" value="F:ATP binding"/>
    <property type="evidence" value="ECO:0007669"/>
    <property type="project" value="InterPro"/>
</dbReference>
<dbReference type="PANTHER" id="PTHR24093">
    <property type="entry name" value="CATION TRANSPORTING ATPASE"/>
    <property type="match status" value="1"/>
</dbReference>
<dbReference type="InterPro" id="IPR023214">
    <property type="entry name" value="HAD_sf"/>
</dbReference>
<keyword evidence="5" id="KW-0472">Membrane</keyword>
<comment type="subcellular location">
    <subcellularLocation>
        <location evidence="1">Membrane</location>
    </subcellularLocation>
</comment>
<evidence type="ECO:0000256" key="1">
    <source>
        <dbReference type="ARBA" id="ARBA00004370"/>
    </source>
</evidence>
<reference evidence="6 7" key="1">
    <citation type="journal article" date="2022" name="Nat. Genet.">
        <title>Improved pea reference genome and pan-genome highlight genomic features and evolutionary characteristics.</title>
        <authorList>
            <person name="Yang T."/>
            <person name="Liu R."/>
            <person name="Luo Y."/>
            <person name="Hu S."/>
            <person name="Wang D."/>
            <person name="Wang C."/>
            <person name="Pandey M.K."/>
            <person name="Ge S."/>
            <person name="Xu Q."/>
            <person name="Li N."/>
            <person name="Li G."/>
            <person name="Huang Y."/>
            <person name="Saxena R.K."/>
            <person name="Ji Y."/>
            <person name="Li M."/>
            <person name="Yan X."/>
            <person name="He Y."/>
            <person name="Liu Y."/>
            <person name="Wang X."/>
            <person name="Xiang C."/>
            <person name="Varshney R.K."/>
            <person name="Ding H."/>
            <person name="Gao S."/>
            <person name="Zong X."/>
        </authorList>
    </citation>
    <scope>NUCLEOTIDE SEQUENCE [LARGE SCALE GENOMIC DNA]</scope>
    <source>
        <strain evidence="6 7">cv. Zhongwan 6</strain>
    </source>
</reference>
<evidence type="ECO:0000313" key="6">
    <source>
        <dbReference type="EMBL" id="KAI5386893.1"/>
    </source>
</evidence>
<keyword evidence="4" id="KW-1133">Transmembrane helix</keyword>
<organism evidence="6 7">
    <name type="scientific">Pisum sativum</name>
    <name type="common">Garden pea</name>
    <name type="synonym">Lathyrus oleraceus</name>
    <dbReference type="NCBI Taxonomy" id="3888"/>
    <lineage>
        <taxon>Eukaryota</taxon>
        <taxon>Viridiplantae</taxon>
        <taxon>Streptophyta</taxon>
        <taxon>Embryophyta</taxon>
        <taxon>Tracheophyta</taxon>
        <taxon>Spermatophyta</taxon>
        <taxon>Magnoliopsida</taxon>
        <taxon>eudicotyledons</taxon>
        <taxon>Gunneridae</taxon>
        <taxon>Pentapetalae</taxon>
        <taxon>rosids</taxon>
        <taxon>fabids</taxon>
        <taxon>Fabales</taxon>
        <taxon>Fabaceae</taxon>
        <taxon>Papilionoideae</taxon>
        <taxon>50 kb inversion clade</taxon>
        <taxon>NPAAA clade</taxon>
        <taxon>Hologalegina</taxon>
        <taxon>IRL clade</taxon>
        <taxon>Fabeae</taxon>
        <taxon>Lathyrus</taxon>
    </lineage>
</organism>
<dbReference type="Gramene" id="Psat07G0314800-T1">
    <property type="protein sequence ID" value="KAI5386893.1"/>
    <property type="gene ID" value="KIW84_073148"/>
</dbReference>
<accession>A0A9D4VMV4</accession>
<dbReference type="AlphaFoldDB" id="A0A9D4VMV4"/>
<proteinExistence type="predicted"/>
<dbReference type="InterPro" id="IPR023299">
    <property type="entry name" value="ATPase_P-typ_cyto_dom_N"/>
</dbReference>
<dbReference type="PRINTS" id="PR00120">
    <property type="entry name" value="HATPASE"/>
</dbReference>
<dbReference type="PRINTS" id="PR00119">
    <property type="entry name" value="CATATPASE"/>
</dbReference>
<evidence type="ECO:0000256" key="5">
    <source>
        <dbReference type="ARBA" id="ARBA00023136"/>
    </source>
</evidence>